<feature type="domain" description="Protein kinase" evidence="6">
    <location>
        <begin position="163"/>
        <end position="454"/>
    </location>
</feature>
<evidence type="ECO:0000256" key="1">
    <source>
        <dbReference type="ARBA" id="ARBA00022527"/>
    </source>
</evidence>
<reference evidence="7" key="1">
    <citation type="submission" date="2014-11" db="EMBL/GenBank/DDBJ databases">
        <authorList>
            <person name="Otto D Thomas"/>
            <person name="Naeem Raeece"/>
        </authorList>
    </citation>
    <scope>NUCLEOTIDE SEQUENCE</scope>
</reference>
<dbReference type="PhylomeDB" id="A0A0G4HSA6"/>
<organism evidence="7">
    <name type="scientific">Chromera velia CCMP2878</name>
    <dbReference type="NCBI Taxonomy" id="1169474"/>
    <lineage>
        <taxon>Eukaryota</taxon>
        <taxon>Sar</taxon>
        <taxon>Alveolata</taxon>
        <taxon>Colpodellida</taxon>
        <taxon>Chromeraceae</taxon>
        <taxon>Chromera</taxon>
    </lineage>
</organism>
<dbReference type="EMBL" id="CDMZ01003658">
    <property type="protein sequence ID" value="CEM47153.1"/>
    <property type="molecule type" value="Genomic_DNA"/>
</dbReference>
<keyword evidence="1" id="KW-0723">Serine/threonine-protein kinase</keyword>
<sequence>MVTQTGREIPQATVLHSFCAQRRKRGGDFFIRFVHRGGRGGATSSFVLCTEEEEGGRLLHSFCAQRRKRGGDFFIRFVHRGGRGGATSSFVLCTEEEEGGRLLHSFCAQRRKRGGDFFIRFVHRGGRGGATSSFVLCTEEEEGGRLLHSFCAQRRKRGGDFFIRFVHRGGRGGATSSFVLCTEEEAQATETGELVAIKMFKENEEDEIVRKTTLREVKILRMMKHPNIVQLREAFRRKGKLYLVFEYVEKNLLELLEQYPDGLAPEVVRFCIWQLVRAIEYCHRQDVIHRDVKPENLLVNTSDFSLKLCDFGFARVMPSKGASMTDYVATRWYRSPELLLGSTSYGREVDLWAIGCIMGELLDGQPLFPGETEIDQLFIIQKVLGPLTEVQMELFRRNPRFMGLQFPDMTRPETLEKRYIGKLSKKALSFMKAVLTMDPQQRLTGPLALKHPYFEGLAAPETVERPFAVQGG</sequence>
<gene>
    <name evidence="7" type="ORF">Cvel_8214</name>
</gene>
<dbReference type="PANTHER" id="PTHR24055">
    <property type="entry name" value="MITOGEN-ACTIVATED PROTEIN KINASE"/>
    <property type="match status" value="1"/>
</dbReference>
<evidence type="ECO:0000259" key="6">
    <source>
        <dbReference type="PROSITE" id="PS50011"/>
    </source>
</evidence>
<dbReference type="Pfam" id="PF00069">
    <property type="entry name" value="Pkinase"/>
    <property type="match status" value="1"/>
</dbReference>
<dbReference type="InterPro" id="IPR000719">
    <property type="entry name" value="Prot_kinase_dom"/>
</dbReference>
<dbReference type="GO" id="GO:0005524">
    <property type="term" value="F:ATP binding"/>
    <property type="evidence" value="ECO:0007669"/>
    <property type="project" value="UniProtKB-KW"/>
</dbReference>
<keyword evidence="5" id="KW-0067">ATP-binding</keyword>
<dbReference type="GO" id="GO:0004674">
    <property type="term" value="F:protein serine/threonine kinase activity"/>
    <property type="evidence" value="ECO:0007669"/>
    <property type="project" value="UniProtKB-KW"/>
</dbReference>
<evidence type="ECO:0000256" key="2">
    <source>
        <dbReference type="ARBA" id="ARBA00022679"/>
    </source>
</evidence>
<dbReference type="SUPFAM" id="SSF56112">
    <property type="entry name" value="Protein kinase-like (PK-like)"/>
    <property type="match status" value="1"/>
</dbReference>
<dbReference type="InterPro" id="IPR011009">
    <property type="entry name" value="Kinase-like_dom_sf"/>
</dbReference>
<proteinExistence type="predicted"/>
<name>A0A0G4HSA6_9ALVE</name>
<evidence type="ECO:0000256" key="5">
    <source>
        <dbReference type="ARBA" id="ARBA00022840"/>
    </source>
</evidence>
<keyword evidence="2" id="KW-0808">Transferase</keyword>
<dbReference type="VEuPathDB" id="CryptoDB:Cvel_8214"/>
<dbReference type="CDD" id="cd07833">
    <property type="entry name" value="STKc_CDKL"/>
    <property type="match status" value="1"/>
</dbReference>
<accession>A0A0G4HSA6</accession>
<dbReference type="SMART" id="SM00220">
    <property type="entry name" value="S_TKc"/>
    <property type="match status" value="1"/>
</dbReference>
<dbReference type="PROSITE" id="PS50011">
    <property type="entry name" value="PROTEIN_KINASE_DOM"/>
    <property type="match status" value="1"/>
</dbReference>
<dbReference type="Gene3D" id="1.10.510.10">
    <property type="entry name" value="Transferase(Phosphotransferase) domain 1"/>
    <property type="match status" value="1"/>
</dbReference>
<dbReference type="InterPro" id="IPR008271">
    <property type="entry name" value="Ser/Thr_kinase_AS"/>
</dbReference>
<keyword evidence="4" id="KW-0418">Kinase</keyword>
<dbReference type="PROSITE" id="PS00108">
    <property type="entry name" value="PROTEIN_KINASE_ST"/>
    <property type="match status" value="1"/>
</dbReference>
<dbReference type="Gene3D" id="3.30.200.20">
    <property type="entry name" value="Phosphorylase Kinase, domain 1"/>
    <property type="match status" value="1"/>
</dbReference>
<evidence type="ECO:0000256" key="4">
    <source>
        <dbReference type="ARBA" id="ARBA00022777"/>
    </source>
</evidence>
<dbReference type="AlphaFoldDB" id="A0A0G4HSA6"/>
<evidence type="ECO:0000256" key="3">
    <source>
        <dbReference type="ARBA" id="ARBA00022741"/>
    </source>
</evidence>
<evidence type="ECO:0000313" key="7">
    <source>
        <dbReference type="EMBL" id="CEM47153.1"/>
    </source>
</evidence>
<protein>
    <recommendedName>
        <fullName evidence="6">Protein kinase domain-containing protein</fullName>
    </recommendedName>
</protein>
<keyword evidence="3" id="KW-0547">Nucleotide-binding</keyword>
<dbReference type="FunFam" id="1.10.510.10:FF:000624">
    <property type="entry name" value="Mitogen-activated protein kinase"/>
    <property type="match status" value="1"/>
</dbReference>
<dbReference type="InterPro" id="IPR050117">
    <property type="entry name" value="MAPK"/>
</dbReference>